<comment type="caution">
    <text evidence="1">The sequence shown here is derived from an EMBL/GenBank/DDBJ whole genome shotgun (WGS) entry which is preliminary data.</text>
</comment>
<gene>
    <name evidence="1" type="ORF">UXQ13_19960</name>
</gene>
<dbReference type="Proteomes" id="UP001373496">
    <property type="component" value="Unassembled WGS sequence"/>
</dbReference>
<sequence>MTAFGLHPRSYPVPSVDHRPRADVIPIGGRTTTTGPVLVSLAQAATALPVSTKVLWVEYLTLGGSLDLDWFCAHLDSPGGAQPEEHAIVVETVTEFIAAEGLPLRVA</sequence>
<organism evidence="1 2">
    <name type="scientific">Klenkia terrae</name>
    <dbReference type="NCBI Taxonomy" id="1052259"/>
    <lineage>
        <taxon>Bacteria</taxon>
        <taxon>Bacillati</taxon>
        <taxon>Actinomycetota</taxon>
        <taxon>Actinomycetes</taxon>
        <taxon>Geodermatophilales</taxon>
        <taxon>Geodermatophilaceae</taxon>
        <taxon>Klenkia</taxon>
    </lineage>
</organism>
<dbReference type="EMBL" id="JBAPLV010000028">
    <property type="protein sequence ID" value="MEI4280760.1"/>
    <property type="molecule type" value="Genomic_DNA"/>
</dbReference>
<keyword evidence="2" id="KW-1185">Reference proteome</keyword>
<dbReference type="RefSeq" id="WP_225235104.1">
    <property type="nucleotide sequence ID" value="NZ_JBAPLV010000028.1"/>
</dbReference>
<evidence type="ECO:0000313" key="2">
    <source>
        <dbReference type="Proteomes" id="UP001373496"/>
    </source>
</evidence>
<reference evidence="1 2" key="1">
    <citation type="submission" date="2024-03" db="EMBL/GenBank/DDBJ databases">
        <title>Draft genome sequence of Klenkia terrae.</title>
        <authorList>
            <person name="Duangmal K."/>
            <person name="Chantavorakit T."/>
        </authorList>
    </citation>
    <scope>NUCLEOTIDE SEQUENCE [LARGE SCALE GENOMIC DNA]</scope>
    <source>
        <strain evidence="1 2">JCM 17786</strain>
    </source>
</reference>
<name>A0ABU8EAX1_9ACTN</name>
<proteinExistence type="predicted"/>
<accession>A0ABU8EAX1</accession>
<protein>
    <submittedName>
        <fullName evidence="1">Uncharacterized protein</fullName>
    </submittedName>
</protein>
<evidence type="ECO:0000313" key="1">
    <source>
        <dbReference type="EMBL" id="MEI4280760.1"/>
    </source>
</evidence>